<sequence length="342" mass="39105">MSQFRVRKVPSVANGDCGRNRPFTAKASGDAVACDLRRKETYDDNFKHHDKRSRSKNKIPKNVRNDLESALVGLCDVWFEDIKPHLIRNNIKVHFHGAPPESGDHDGLAAHLTDCSHVDPGAASDRHRRRNVNCAACCSRQPTVSKARCRRLSTPSAQPVPPPQMLPSLQLTTPRHRKCKGESQKTHISSKSKYDWRVPRLCHTYSNLSPAASPRHDDRRIRTASPKKPRQRNQVYHEKKAQKAKKKDKSTQTEPVIIRSPITMKKLQSPNHQEANNRTQIPIKLFPDDLIDKIVESHDKKLKLLYLSPHRDEYPSILSLARNIHNADGVREPHSTRKQPWR</sequence>
<feature type="region of interest" description="Disordered" evidence="1">
    <location>
        <begin position="206"/>
        <end position="257"/>
    </location>
</feature>
<organism evidence="2 3">
    <name type="scientific">Bombyx mori</name>
    <name type="common">Silk moth</name>
    <dbReference type="NCBI Taxonomy" id="7091"/>
    <lineage>
        <taxon>Eukaryota</taxon>
        <taxon>Metazoa</taxon>
        <taxon>Ecdysozoa</taxon>
        <taxon>Arthropoda</taxon>
        <taxon>Hexapoda</taxon>
        <taxon>Insecta</taxon>
        <taxon>Pterygota</taxon>
        <taxon>Neoptera</taxon>
        <taxon>Endopterygota</taxon>
        <taxon>Lepidoptera</taxon>
        <taxon>Glossata</taxon>
        <taxon>Ditrysia</taxon>
        <taxon>Bombycoidea</taxon>
        <taxon>Bombycidae</taxon>
        <taxon>Bombycinae</taxon>
        <taxon>Bombyx</taxon>
    </lineage>
</organism>
<dbReference type="GeneID" id="101739552"/>
<accession>A0A8R2DLZ6</accession>
<keyword evidence="3" id="KW-1185">Reference proteome</keyword>
<dbReference type="EnsemblMetazoa" id="XM_021350550.2">
    <property type="protein sequence ID" value="XP_021206225.2"/>
    <property type="gene ID" value="LOC101739552"/>
</dbReference>
<name>A0A8R2DLZ6_BOMMO</name>
<reference evidence="2" key="2">
    <citation type="submission" date="2022-06" db="UniProtKB">
        <authorList>
            <consortium name="EnsemblMetazoa"/>
        </authorList>
    </citation>
    <scope>IDENTIFICATION</scope>
    <source>
        <strain evidence="2">p50T (Dazao)</strain>
    </source>
</reference>
<protein>
    <submittedName>
        <fullName evidence="2">Uncharacterized protein</fullName>
    </submittedName>
</protein>
<feature type="region of interest" description="Disordered" evidence="1">
    <location>
        <begin position="148"/>
        <end position="192"/>
    </location>
</feature>
<evidence type="ECO:0000313" key="3">
    <source>
        <dbReference type="Proteomes" id="UP000005204"/>
    </source>
</evidence>
<evidence type="ECO:0000256" key="1">
    <source>
        <dbReference type="SAM" id="MobiDB-lite"/>
    </source>
</evidence>
<reference evidence="3" key="1">
    <citation type="journal article" date="2008" name="Insect Biochem. Mol. Biol.">
        <title>The genome of a lepidopteran model insect, the silkworm Bombyx mori.</title>
        <authorList>
            <consortium name="International Silkworm Genome Consortium"/>
        </authorList>
    </citation>
    <scope>NUCLEOTIDE SEQUENCE [LARGE SCALE GENOMIC DNA]</scope>
    <source>
        <strain evidence="3">p50T</strain>
    </source>
</reference>
<dbReference type="KEGG" id="bmor:101739552"/>
<proteinExistence type="predicted"/>
<evidence type="ECO:0000313" key="2">
    <source>
        <dbReference type="EnsemblMetazoa" id="XP_021206225.2"/>
    </source>
</evidence>
<dbReference type="Proteomes" id="UP000005204">
    <property type="component" value="Unassembled WGS sequence"/>
</dbReference>
<dbReference type="AlphaFoldDB" id="A0A8R2DLZ6"/>
<dbReference type="RefSeq" id="XP_021206225.2">
    <property type="nucleotide sequence ID" value="XM_021350550.3"/>
</dbReference>